<reference evidence="1" key="1">
    <citation type="submission" date="2018-06" db="EMBL/GenBank/DDBJ databases">
        <authorList>
            <person name="Zhirakovskaya E."/>
        </authorList>
    </citation>
    <scope>NUCLEOTIDE SEQUENCE</scope>
</reference>
<evidence type="ECO:0000313" key="1">
    <source>
        <dbReference type="EMBL" id="VAW64002.1"/>
    </source>
</evidence>
<sequence>MLAIKDINDNKTSGMVRFCKKHGYILRLIKTMPVGNTGKEASKNYLDLHPAKKTVTGGI</sequence>
<dbReference type="EMBL" id="UOFG01000218">
    <property type="protein sequence ID" value="VAW64002.1"/>
    <property type="molecule type" value="Genomic_DNA"/>
</dbReference>
<protein>
    <submittedName>
        <fullName evidence="1">Uncharacterized protein</fullName>
    </submittedName>
</protein>
<organism evidence="1">
    <name type="scientific">hydrothermal vent metagenome</name>
    <dbReference type="NCBI Taxonomy" id="652676"/>
    <lineage>
        <taxon>unclassified sequences</taxon>
        <taxon>metagenomes</taxon>
        <taxon>ecological metagenomes</taxon>
    </lineage>
</organism>
<gene>
    <name evidence="1" type="ORF">MNBD_GAMMA11-1693</name>
</gene>
<proteinExistence type="predicted"/>
<dbReference type="AlphaFoldDB" id="A0A3B0XLK0"/>
<name>A0A3B0XLK0_9ZZZZ</name>
<accession>A0A3B0XLK0</accession>